<dbReference type="AlphaFoldDB" id="A0A6C0LXA7"/>
<organism evidence="1">
    <name type="scientific">viral metagenome</name>
    <dbReference type="NCBI Taxonomy" id="1070528"/>
    <lineage>
        <taxon>unclassified sequences</taxon>
        <taxon>metagenomes</taxon>
        <taxon>organismal metagenomes</taxon>
    </lineage>
</organism>
<reference evidence="1" key="1">
    <citation type="journal article" date="2020" name="Nature">
        <title>Giant virus diversity and host interactions through global metagenomics.</title>
        <authorList>
            <person name="Schulz F."/>
            <person name="Roux S."/>
            <person name="Paez-Espino D."/>
            <person name="Jungbluth S."/>
            <person name="Walsh D.A."/>
            <person name="Denef V.J."/>
            <person name="McMahon K.D."/>
            <person name="Konstantinidis K.T."/>
            <person name="Eloe-Fadrosh E.A."/>
            <person name="Kyrpides N.C."/>
            <person name="Woyke T."/>
        </authorList>
    </citation>
    <scope>NUCLEOTIDE SEQUENCE</scope>
    <source>
        <strain evidence="1">GVMAG-S-1016704-142</strain>
    </source>
</reference>
<name>A0A6C0LXA7_9ZZZZ</name>
<accession>A0A6C0LXA7</accession>
<evidence type="ECO:0000313" key="1">
    <source>
        <dbReference type="EMBL" id="QHU33872.1"/>
    </source>
</evidence>
<sequence length="190" mass="22506">MFQPNPYTPIVNGRYFDKTTDLSELRKSMDSSSANILWPILRRLLMDTKRTLVRYQIVRIAHLSVTDFELDIVIRASYTPYRGDVLDHRLSDFCFTLNQTYPWLPPVKMTVDGIAISHEKYARDTGCFYCMLYASNTWLPQNFLTSRIVEYVAMKRDYIDAIRRRVGREKLLMYRIELPEVIIDDIIEYL</sequence>
<dbReference type="EMBL" id="MN740564">
    <property type="protein sequence ID" value="QHU33872.1"/>
    <property type="molecule type" value="Genomic_DNA"/>
</dbReference>
<proteinExistence type="predicted"/>
<protein>
    <submittedName>
        <fullName evidence="1">Uncharacterized protein</fullName>
    </submittedName>
</protein>